<comment type="pathway">
    <text evidence="1">Cofactor biosynthesis; riboflavin biosynthesis.</text>
</comment>
<proteinExistence type="predicted"/>
<dbReference type="InterPro" id="IPR024072">
    <property type="entry name" value="DHFR-like_dom_sf"/>
</dbReference>
<evidence type="ECO:0000313" key="6">
    <source>
        <dbReference type="Proteomes" id="UP001519887"/>
    </source>
</evidence>
<evidence type="ECO:0000256" key="1">
    <source>
        <dbReference type="ARBA" id="ARBA00005104"/>
    </source>
</evidence>
<dbReference type="PANTHER" id="PTHR38011:SF7">
    <property type="entry name" value="2,5-DIAMINO-6-RIBOSYLAMINO-4(3H)-PYRIMIDINONE 5'-PHOSPHATE REDUCTASE"/>
    <property type="match status" value="1"/>
</dbReference>
<gene>
    <name evidence="5" type="ORF">K0U00_35225</name>
</gene>
<dbReference type="InterPro" id="IPR002734">
    <property type="entry name" value="RibDG_C"/>
</dbReference>
<sequence length="94" mass="10045">MAMHKLGELEIASILLEGGGVLNGSMLEVGLIDKIILFVAPKLIGGASSPEAFTFGGFEKMSEAIELSELTFERIGSDLCLTGYPDYKHLPEAD</sequence>
<evidence type="ECO:0000256" key="3">
    <source>
        <dbReference type="ARBA" id="ARBA00023002"/>
    </source>
</evidence>
<name>A0ABS7CEH3_9BACL</name>
<feature type="domain" description="Bacterial bifunctional deaminase-reductase C-terminal" evidence="4">
    <location>
        <begin position="2"/>
        <end position="81"/>
    </location>
</feature>
<organism evidence="5 6">
    <name type="scientific">Paenibacillus sepulcri</name>
    <dbReference type="NCBI Taxonomy" id="359917"/>
    <lineage>
        <taxon>Bacteria</taxon>
        <taxon>Bacillati</taxon>
        <taxon>Bacillota</taxon>
        <taxon>Bacilli</taxon>
        <taxon>Bacillales</taxon>
        <taxon>Paenibacillaceae</taxon>
        <taxon>Paenibacillus</taxon>
    </lineage>
</organism>
<evidence type="ECO:0000256" key="2">
    <source>
        <dbReference type="ARBA" id="ARBA00022857"/>
    </source>
</evidence>
<keyword evidence="2" id="KW-0521">NADP</keyword>
<dbReference type="Pfam" id="PF01872">
    <property type="entry name" value="RibD_C"/>
    <property type="match status" value="1"/>
</dbReference>
<keyword evidence="3" id="KW-0560">Oxidoreductase</keyword>
<dbReference type="PANTHER" id="PTHR38011">
    <property type="entry name" value="DIHYDROFOLATE REDUCTASE FAMILY PROTEIN (AFU_ORTHOLOGUE AFUA_8G06820)"/>
    <property type="match status" value="1"/>
</dbReference>
<comment type="caution">
    <text evidence="5">The sequence shown here is derived from an EMBL/GenBank/DDBJ whole genome shotgun (WGS) entry which is preliminary data.</text>
</comment>
<dbReference type="InterPro" id="IPR050765">
    <property type="entry name" value="Riboflavin_Biosynth_HTPR"/>
</dbReference>
<reference evidence="5 6" key="1">
    <citation type="submission" date="2021-07" db="EMBL/GenBank/DDBJ databases">
        <title>Paenibacillus radiodurans sp. nov., isolated from the southeastern edge of Tengger Desert.</title>
        <authorList>
            <person name="Zhang G."/>
        </authorList>
    </citation>
    <scope>NUCLEOTIDE SEQUENCE [LARGE SCALE GENOMIC DNA]</scope>
    <source>
        <strain evidence="5 6">CCM 7311</strain>
    </source>
</reference>
<dbReference type="Gene3D" id="3.40.430.10">
    <property type="entry name" value="Dihydrofolate Reductase, subunit A"/>
    <property type="match status" value="1"/>
</dbReference>
<dbReference type="Proteomes" id="UP001519887">
    <property type="component" value="Unassembled WGS sequence"/>
</dbReference>
<keyword evidence="6" id="KW-1185">Reference proteome</keyword>
<dbReference type="SUPFAM" id="SSF53597">
    <property type="entry name" value="Dihydrofolate reductase-like"/>
    <property type="match status" value="1"/>
</dbReference>
<evidence type="ECO:0000259" key="4">
    <source>
        <dbReference type="Pfam" id="PF01872"/>
    </source>
</evidence>
<protein>
    <submittedName>
        <fullName evidence="5">RibD family protein</fullName>
    </submittedName>
</protein>
<evidence type="ECO:0000313" key="5">
    <source>
        <dbReference type="EMBL" id="MBW7459319.1"/>
    </source>
</evidence>
<accession>A0ABS7CEH3</accession>
<dbReference type="EMBL" id="JAHZIK010001584">
    <property type="protein sequence ID" value="MBW7459319.1"/>
    <property type="molecule type" value="Genomic_DNA"/>
</dbReference>